<name>A0A9P7FN68_9AGAR</name>
<dbReference type="AlphaFoldDB" id="A0A9P7FN68"/>
<dbReference type="OrthoDB" id="3055982at2759"/>
<reference evidence="3" key="1">
    <citation type="submission" date="2020-07" db="EMBL/GenBank/DDBJ databases">
        <authorList>
            <person name="Nieuwenhuis M."/>
            <person name="Van De Peppel L.J.J."/>
        </authorList>
    </citation>
    <scope>NUCLEOTIDE SEQUENCE</scope>
    <source>
        <strain evidence="3">AP01</strain>
        <tissue evidence="3">Mycelium</tissue>
    </source>
</reference>
<dbReference type="Proteomes" id="UP000775547">
    <property type="component" value="Unassembled WGS sequence"/>
</dbReference>
<evidence type="ECO:0000313" key="3">
    <source>
        <dbReference type="EMBL" id="KAG5633456.1"/>
    </source>
</evidence>
<feature type="compositionally biased region" description="Basic and acidic residues" evidence="1">
    <location>
        <begin position="85"/>
        <end position="96"/>
    </location>
</feature>
<feature type="non-terminal residue" evidence="3">
    <location>
        <position position="1"/>
    </location>
</feature>
<accession>A0A9P7FN68</accession>
<gene>
    <name evidence="3" type="ORF">DXG03_007356</name>
</gene>
<dbReference type="PANTHER" id="PTHR31138:SF1">
    <property type="entry name" value="PDZ DOMAIN-CONTAINING PROTEIN"/>
    <property type="match status" value="1"/>
</dbReference>
<organism evidence="3 4">
    <name type="scientific">Asterophora parasitica</name>
    <dbReference type="NCBI Taxonomy" id="117018"/>
    <lineage>
        <taxon>Eukaryota</taxon>
        <taxon>Fungi</taxon>
        <taxon>Dikarya</taxon>
        <taxon>Basidiomycota</taxon>
        <taxon>Agaricomycotina</taxon>
        <taxon>Agaricomycetes</taxon>
        <taxon>Agaricomycetidae</taxon>
        <taxon>Agaricales</taxon>
        <taxon>Tricholomatineae</taxon>
        <taxon>Lyophyllaceae</taxon>
        <taxon>Asterophora</taxon>
    </lineage>
</organism>
<sequence length="111" mass="12776">AFRRGRMPTNEQIDQALQYVVDSSPVDVDRLSPDGKKLVQNTQDIIETARVMVHDKNADELFQQFVWHTRDVDSETVRGGIPGREGVHVDREKMDSDSQQGAYAWYTERLQ</sequence>
<evidence type="ECO:0000259" key="2">
    <source>
        <dbReference type="Pfam" id="PF19343"/>
    </source>
</evidence>
<keyword evidence="4" id="KW-1185">Reference proteome</keyword>
<reference evidence="3" key="2">
    <citation type="submission" date="2021-10" db="EMBL/GenBank/DDBJ databases">
        <title>Phylogenomics reveals ancestral predisposition of the termite-cultivated fungus Termitomyces towards a domesticated lifestyle.</title>
        <authorList>
            <person name="Auxier B."/>
            <person name="Grum-Grzhimaylo A."/>
            <person name="Cardenas M.E."/>
            <person name="Lodge J.D."/>
            <person name="Laessoe T."/>
            <person name="Pedersen O."/>
            <person name="Smith M.E."/>
            <person name="Kuyper T.W."/>
            <person name="Franco-Molano E.A."/>
            <person name="Baroni T.J."/>
            <person name="Aanen D.K."/>
        </authorList>
    </citation>
    <scope>NUCLEOTIDE SEQUENCE</scope>
    <source>
        <strain evidence="3">AP01</strain>
        <tissue evidence="3">Mycelium</tissue>
    </source>
</reference>
<proteinExistence type="predicted"/>
<feature type="domain" description="HAM1-like N-terminal" evidence="2">
    <location>
        <begin position="1"/>
        <end position="101"/>
    </location>
</feature>
<comment type="caution">
    <text evidence="3">The sequence shown here is derived from an EMBL/GenBank/DDBJ whole genome shotgun (WGS) entry which is preliminary data.</text>
</comment>
<dbReference type="EMBL" id="JABCKV010005297">
    <property type="protein sequence ID" value="KAG5633456.1"/>
    <property type="molecule type" value="Genomic_DNA"/>
</dbReference>
<evidence type="ECO:0000256" key="1">
    <source>
        <dbReference type="SAM" id="MobiDB-lite"/>
    </source>
</evidence>
<protein>
    <recommendedName>
        <fullName evidence="2">HAM1-like N-terminal domain-containing protein</fullName>
    </recommendedName>
</protein>
<evidence type="ECO:0000313" key="4">
    <source>
        <dbReference type="Proteomes" id="UP000775547"/>
    </source>
</evidence>
<feature type="region of interest" description="Disordered" evidence="1">
    <location>
        <begin position="77"/>
        <end position="100"/>
    </location>
</feature>
<dbReference type="InterPro" id="IPR045967">
    <property type="entry name" value="HAM1-like_N"/>
</dbReference>
<dbReference type="Pfam" id="PF19343">
    <property type="entry name" value="HAM1_N"/>
    <property type="match status" value="1"/>
</dbReference>
<dbReference type="PANTHER" id="PTHR31138">
    <property type="entry name" value="CHROMOSOME 19, WHOLE GENOME SHOTGUN SEQUENCE"/>
    <property type="match status" value="1"/>
</dbReference>